<sequence>MSPNLVQRLSAEALGTLLLVYFGVAATLAATGGSIGIAAAYAFGLALAVWIFAGVSGAHVNPTVTIALAVRGRFAWTDVPGYVLAQVVGGVLAGLLAWGTYGGGGVDAGLGGTVVAGSATVVVALVVEALAAFLVVLAYYTLITEERMERGLAGLGVGLAYGTAILALAPITGASANFARTFGVEVSLAFGGGTTHWADLWIYAVGPLVGGILAVFVYDVLIAGRPLLAPTSRPAASRGSGTATAAA</sequence>
<gene>
    <name evidence="10" type="ORF">Pflav_029330</name>
</gene>
<dbReference type="GO" id="GO:0005886">
    <property type="term" value="C:plasma membrane"/>
    <property type="evidence" value="ECO:0007669"/>
    <property type="project" value="UniProtKB-SubCell"/>
</dbReference>
<dbReference type="PANTHER" id="PTHR19139">
    <property type="entry name" value="AQUAPORIN TRANSPORTER"/>
    <property type="match status" value="1"/>
</dbReference>
<keyword evidence="6 9" id="KW-1133">Transmembrane helix</keyword>
<dbReference type="SUPFAM" id="SSF81338">
    <property type="entry name" value="Aquaporin-like"/>
    <property type="match status" value="1"/>
</dbReference>
<evidence type="ECO:0000256" key="6">
    <source>
        <dbReference type="ARBA" id="ARBA00022989"/>
    </source>
</evidence>
<proteinExistence type="inferred from homology"/>
<dbReference type="Proteomes" id="UP000502508">
    <property type="component" value="Chromosome"/>
</dbReference>
<feature type="transmembrane region" description="Helical" evidence="9">
    <location>
        <begin position="81"/>
        <end position="101"/>
    </location>
</feature>
<dbReference type="Gene3D" id="1.20.1080.10">
    <property type="entry name" value="Glycerol uptake facilitator protein"/>
    <property type="match status" value="1"/>
</dbReference>
<keyword evidence="7 9" id="KW-0472">Membrane</keyword>
<reference evidence="10 11" key="2">
    <citation type="submission" date="2020-03" db="EMBL/GenBank/DDBJ databases">
        <authorList>
            <person name="Ichikawa N."/>
            <person name="Kimura A."/>
            <person name="Kitahashi Y."/>
            <person name="Uohara A."/>
        </authorList>
    </citation>
    <scope>NUCLEOTIDE SEQUENCE [LARGE SCALE GENOMIC DNA]</scope>
    <source>
        <strain evidence="10 11">NBRC 107702</strain>
    </source>
</reference>
<comment type="subcellular location">
    <subcellularLocation>
        <location evidence="1">Cell membrane</location>
        <topology evidence="1">Multi-pass membrane protein</topology>
    </subcellularLocation>
</comment>
<evidence type="ECO:0000256" key="4">
    <source>
        <dbReference type="ARBA" id="ARBA00022475"/>
    </source>
</evidence>
<evidence type="ECO:0000256" key="1">
    <source>
        <dbReference type="ARBA" id="ARBA00004651"/>
    </source>
</evidence>
<evidence type="ECO:0000256" key="2">
    <source>
        <dbReference type="ARBA" id="ARBA00006175"/>
    </source>
</evidence>
<reference evidence="10 11" key="1">
    <citation type="submission" date="2020-03" db="EMBL/GenBank/DDBJ databases">
        <title>Whole genome shotgun sequence of Phytohabitans flavus NBRC 107702.</title>
        <authorList>
            <person name="Komaki H."/>
            <person name="Tamura T."/>
        </authorList>
    </citation>
    <scope>NUCLEOTIDE SEQUENCE [LARGE SCALE GENOMIC DNA]</scope>
    <source>
        <strain evidence="10 11">NBRC 107702</strain>
    </source>
</reference>
<keyword evidence="4" id="KW-1003">Cell membrane</keyword>
<evidence type="ECO:0000256" key="3">
    <source>
        <dbReference type="ARBA" id="ARBA00022448"/>
    </source>
</evidence>
<dbReference type="InterPro" id="IPR000425">
    <property type="entry name" value="MIP"/>
</dbReference>
<evidence type="ECO:0000313" key="10">
    <source>
        <dbReference type="EMBL" id="BCB76523.1"/>
    </source>
</evidence>
<dbReference type="InterPro" id="IPR023271">
    <property type="entry name" value="Aquaporin-like"/>
</dbReference>
<feature type="transmembrane region" description="Helical" evidence="9">
    <location>
        <begin position="113"/>
        <end position="140"/>
    </location>
</feature>
<evidence type="ECO:0000256" key="7">
    <source>
        <dbReference type="ARBA" id="ARBA00023136"/>
    </source>
</evidence>
<keyword evidence="5 8" id="KW-0812">Transmembrane</keyword>
<comment type="similarity">
    <text evidence="2 8">Belongs to the MIP/aquaporin (TC 1.A.8) family.</text>
</comment>
<dbReference type="InterPro" id="IPR034294">
    <property type="entry name" value="Aquaporin_transptr"/>
</dbReference>
<protein>
    <submittedName>
        <fullName evidence="10">Glycerol uptake facilitator protein</fullName>
    </submittedName>
</protein>
<accession>A0A6F8XRS2</accession>
<evidence type="ECO:0000256" key="8">
    <source>
        <dbReference type="RuleBase" id="RU000477"/>
    </source>
</evidence>
<dbReference type="KEGG" id="pfla:Pflav_029330"/>
<dbReference type="PANTHER" id="PTHR19139:SF199">
    <property type="entry name" value="MIP17260P"/>
    <property type="match status" value="1"/>
</dbReference>
<feature type="transmembrane region" description="Helical" evidence="9">
    <location>
        <begin position="152"/>
        <end position="171"/>
    </location>
</feature>
<evidence type="ECO:0000256" key="5">
    <source>
        <dbReference type="ARBA" id="ARBA00022692"/>
    </source>
</evidence>
<feature type="transmembrane region" description="Helical" evidence="9">
    <location>
        <begin position="200"/>
        <end position="223"/>
    </location>
</feature>
<dbReference type="AlphaFoldDB" id="A0A6F8XRS2"/>
<organism evidence="10 11">
    <name type="scientific">Phytohabitans flavus</name>
    <dbReference type="NCBI Taxonomy" id="1076124"/>
    <lineage>
        <taxon>Bacteria</taxon>
        <taxon>Bacillati</taxon>
        <taxon>Actinomycetota</taxon>
        <taxon>Actinomycetes</taxon>
        <taxon>Micromonosporales</taxon>
        <taxon>Micromonosporaceae</taxon>
    </lineage>
</organism>
<dbReference type="EMBL" id="AP022870">
    <property type="protein sequence ID" value="BCB76523.1"/>
    <property type="molecule type" value="Genomic_DNA"/>
</dbReference>
<dbReference type="PROSITE" id="PS00221">
    <property type="entry name" value="MIP"/>
    <property type="match status" value="1"/>
</dbReference>
<dbReference type="InterPro" id="IPR022357">
    <property type="entry name" value="MIP_CS"/>
</dbReference>
<dbReference type="PRINTS" id="PR00783">
    <property type="entry name" value="MINTRINSICP"/>
</dbReference>
<dbReference type="RefSeq" id="WP_173036549.1">
    <property type="nucleotide sequence ID" value="NZ_AP022870.1"/>
</dbReference>
<keyword evidence="3 8" id="KW-0813">Transport</keyword>
<dbReference type="Pfam" id="PF00230">
    <property type="entry name" value="MIP"/>
    <property type="match status" value="1"/>
</dbReference>
<name>A0A6F8XRS2_9ACTN</name>
<evidence type="ECO:0000313" key="11">
    <source>
        <dbReference type="Proteomes" id="UP000502508"/>
    </source>
</evidence>
<dbReference type="GO" id="GO:0015250">
    <property type="term" value="F:water channel activity"/>
    <property type="evidence" value="ECO:0007669"/>
    <property type="project" value="TreeGrafter"/>
</dbReference>
<evidence type="ECO:0000256" key="9">
    <source>
        <dbReference type="SAM" id="Phobius"/>
    </source>
</evidence>
<keyword evidence="11" id="KW-1185">Reference proteome</keyword>
<feature type="transmembrane region" description="Helical" evidence="9">
    <location>
        <begin position="39"/>
        <end position="60"/>
    </location>
</feature>